<evidence type="ECO:0000256" key="3">
    <source>
        <dbReference type="RuleBase" id="RU363015"/>
    </source>
</evidence>
<accession>A0A9D9EH59</accession>
<dbReference type="SUPFAM" id="SSF102405">
    <property type="entry name" value="MCP/YpsA-like"/>
    <property type="match status" value="1"/>
</dbReference>
<dbReference type="GO" id="GO:0008714">
    <property type="term" value="F:AMP nucleosidase activity"/>
    <property type="evidence" value="ECO:0007669"/>
    <property type="project" value="UniProtKB-EC"/>
</dbReference>
<evidence type="ECO:0000256" key="2">
    <source>
        <dbReference type="ARBA" id="ARBA00006763"/>
    </source>
</evidence>
<reference evidence="4" key="1">
    <citation type="submission" date="2020-10" db="EMBL/GenBank/DDBJ databases">
        <authorList>
            <person name="Gilroy R."/>
        </authorList>
    </citation>
    <scope>NUCLEOTIDE SEQUENCE</scope>
    <source>
        <strain evidence="4">D3-1215</strain>
    </source>
</reference>
<organism evidence="4 5">
    <name type="scientific">Candidatus Enterocola intestinipullorum</name>
    <dbReference type="NCBI Taxonomy" id="2840783"/>
    <lineage>
        <taxon>Bacteria</taxon>
        <taxon>Pseudomonadati</taxon>
        <taxon>Bacteroidota</taxon>
        <taxon>Bacteroidia</taxon>
        <taxon>Bacteroidales</taxon>
        <taxon>Candidatus Enterocola</taxon>
    </lineage>
</organism>
<proteinExistence type="inferred from homology"/>
<protein>
    <recommendedName>
        <fullName evidence="3">Cytokinin riboside 5'-monophosphate phosphoribohydrolase</fullName>
        <ecNumber evidence="3">3.2.2.n1</ecNumber>
    </recommendedName>
</protein>
<dbReference type="Gene3D" id="3.40.50.450">
    <property type="match status" value="1"/>
</dbReference>
<dbReference type="AlphaFoldDB" id="A0A9D9EH59"/>
<keyword evidence="3" id="KW-0378">Hydrolase</keyword>
<dbReference type="EMBL" id="JADIMR010000027">
    <property type="protein sequence ID" value="MBO8446471.1"/>
    <property type="molecule type" value="Genomic_DNA"/>
</dbReference>
<evidence type="ECO:0000256" key="1">
    <source>
        <dbReference type="ARBA" id="ARBA00000274"/>
    </source>
</evidence>
<evidence type="ECO:0000313" key="5">
    <source>
        <dbReference type="Proteomes" id="UP000823637"/>
    </source>
</evidence>
<evidence type="ECO:0000313" key="4">
    <source>
        <dbReference type="EMBL" id="MBO8446471.1"/>
    </source>
</evidence>
<comment type="similarity">
    <text evidence="2 3">Belongs to the LOG family.</text>
</comment>
<sequence>MNICVFCSSSDNLDSGCYTAAEALGSWIGENAHTLVYGGSEKGLMKACSHAAKKAGAKITAVVPPFVKESGLLNPDIDNMVFVNNLAERKAEMIRISDVFIALPGGIGTLDEVFSVAACNVVGECGKPILLMNLEGIYDDLRNLLAKLEKERLLRPENMKHIHFCNTLQECTDMIRNKILP</sequence>
<dbReference type="PANTHER" id="PTHR31223">
    <property type="entry name" value="LOG FAMILY PROTEIN YJL055W"/>
    <property type="match status" value="1"/>
</dbReference>
<dbReference type="PANTHER" id="PTHR31223:SF70">
    <property type="entry name" value="LOG FAMILY PROTEIN YJL055W"/>
    <property type="match status" value="1"/>
</dbReference>
<dbReference type="NCBIfam" id="TIGR00730">
    <property type="entry name" value="Rossman fold protein, TIGR00730 family"/>
    <property type="match status" value="1"/>
</dbReference>
<dbReference type="GO" id="GO:0005829">
    <property type="term" value="C:cytosol"/>
    <property type="evidence" value="ECO:0007669"/>
    <property type="project" value="TreeGrafter"/>
</dbReference>
<dbReference type="EC" id="3.2.2.n1" evidence="3"/>
<dbReference type="GO" id="GO:0009691">
    <property type="term" value="P:cytokinin biosynthetic process"/>
    <property type="evidence" value="ECO:0007669"/>
    <property type="project" value="UniProtKB-UniRule"/>
</dbReference>
<dbReference type="InterPro" id="IPR005269">
    <property type="entry name" value="LOG"/>
</dbReference>
<dbReference type="Pfam" id="PF03641">
    <property type="entry name" value="Lysine_decarbox"/>
    <property type="match status" value="1"/>
</dbReference>
<keyword evidence="3" id="KW-0203">Cytokinin biosynthesis</keyword>
<dbReference type="Proteomes" id="UP000823637">
    <property type="component" value="Unassembled WGS sequence"/>
</dbReference>
<dbReference type="InterPro" id="IPR031100">
    <property type="entry name" value="LOG_fam"/>
</dbReference>
<reference evidence="4" key="2">
    <citation type="journal article" date="2021" name="PeerJ">
        <title>Extensive microbial diversity within the chicken gut microbiome revealed by metagenomics and culture.</title>
        <authorList>
            <person name="Gilroy R."/>
            <person name="Ravi A."/>
            <person name="Getino M."/>
            <person name="Pursley I."/>
            <person name="Horton D.L."/>
            <person name="Alikhan N.F."/>
            <person name="Baker D."/>
            <person name="Gharbi K."/>
            <person name="Hall N."/>
            <person name="Watson M."/>
            <person name="Adriaenssens E.M."/>
            <person name="Foster-Nyarko E."/>
            <person name="Jarju S."/>
            <person name="Secka A."/>
            <person name="Antonio M."/>
            <person name="Oren A."/>
            <person name="Chaudhuri R.R."/>
            <person name="La Ragione R."/>
            <person name="Hildebrand F."/>
            <person name="Pallen M.J."/>
        </authorList>
    </citation>
    <scope>NUCLEOTIDE SEQUENCE</scope>
    <source>
        <strain evidence="4">D3-1215</strain>
    </source>
</reference>
<gene>
    <name evidence="4" type="ORF">IAC32_01830</name>
</gene>
<name>A0A9D9EH59_9BACT</name>
<comment type="catalytic activity">
    <reaction evidence="1">
        <text>AMP + H2O = D-ribose 5-phosphate + adenine</text>
        <dbReference type="Rhea" id="RHEA:20129"/>
        <dbReference type="ChEBI" id="CHEBI:15377"/>
        <dbReference type="ChEBI" id="CHEBI:16708"/>
        <dbReference type="ChEBI" id="CHEBI:78346"/>
        <dbReference type="ChEBI" id="CHEBI:456215"/>
        <dbReference type="EC" id="3.2.2.4"/>
    </reaction>
</comment>
<comment type="caution">
    <text evidence="4">The sequence shown here is derived from an EMBL/GenBank/DDBJ whole genome shotgun (WGS) entry which is preliminary data.</text>
</comment>